<organism evidence="1 2">
    <name type="scientific">Nitrolancea hollandica Lb</name>
    <dbReference type="NCBI Taxonomy" id="1129897"/>
    <lineage>
        <taxon>Bacteria</taxon>
        <taxon>Pseudomonadati</taxon>
        <taxon>Thermomicrobiota</taxon>
        <taxon>Thermomicrobia</taxon>
        <taxon>Sphaerobacterales</taxon>
        <taxon>Sphaerobacterineae</taxon>
        <taxon>Sphaerobacteraceae</taxon>
        <taxon>Nitrolancea</taxon>
    </lineage>
</organism>
<comment type="caution">
    <text evidence="1">The sequence shown here is derived from an EMBL/GenBank/DDBJ whole genome shotgun (WGS) entry which is preliminary data.</text>
</comment>
<name>I4EDN7_9BACT</name>
<proteinExistence type="predicted"/>
<keyword evidence="2" id="KW-1185">Reference proteome</keyword>
<protein>
    <submittedName>
        <fullName evidence="1">Uncharacterized protein</fullName>
    </submittedName>
</protein>
<accession>I4EDN7</accession>
<dbReference type="AlphaFoldDB" id="I4EDN7"/>
<reference evidence="1 2" key="1">
    <citation type="journal article" date="2012" name="ISME J.">
        <title>Nitrification expanded: discovery, physiology and genomics of a nitrite-oxidizing bacterium from the phylum Chloroflexi.</title>
        <authorList>
            <person name="Sorokin D.Y."/>
            <person name="Lucker S."/>
            <person name="Vejmelkova D."/>
            <person name="Kostrikina N.A."/>
            <person name="Kleerebezem R."/>
            <person name="Rijpstra W.I."/>
            <person name="Damste J.S."/>
            <person name="Le Paslier D."/>
            <person name="Muyzer G."/>
            <person name="Wagner M."/>
            <person name="van Loosdrecht M.C."/>
            <person name="Daims H."/>
        </authorList>
    </citation>
    <scope>NUCLEOTIDE SEQUENCE [LARGE SCALE GENOMIC DNA]</scope>
    <source>
        <strain evidence="2">none</strain>
    </source>
</reference>
<dbReference type="EMBL" id="CAGS01000066">
    <property type="protein sequence ID" value="CCF82799.1"/>
    <property type="molecule type" value="Genomic_DNA"/>
</dbReference>
<evidence type="ECO:0000313" key="2">
    <source>
        <dbReference type="Proteomes" id="UP000004221"/>
    </source>
</evidence>
<sequence length="220" mass="24008">MEEVRQPFSGFVEAPDEEDGWTVILIAGERRDVGAEPLKIDPVGDDLVWTGEIMGCAVHRGWGGRDPDIELGVKPGEDRLERHIAEVGRTCGVKGTDVDCVGMEEDHQGKRRRQRLVEVDDVEAFAPEKCLNLVREEGGQGNAGGGAIGRDRQGHTELEEMAVIVFRFVVGAGGKDAGVVAEVLELAVEFGDMRIDAARIAEIERGHEEDSHQHPRVIAL</sequence>
<gene>
    <name evidence="1" type="ORF">NITHO_1580008</name>
</gene>
<evidence type="ECO:0000313" key="1">
    <source>
        <dbReference type="EMBL" id="CCF82799.1"/>
    </source>
</evidence>
<dbReference type="Proteomes" id="UP000004221">
    <property type="component" value="Unassembled WGS sequence"/>
</dbReference>